<evidence type="ECO:0000256" key="7">
    <source>
        <dbReference type="SAM" id="Phobius"/>
    </source>
</evidence>
<dbReference type="CDD" id="cd06261">
    <property type="entry name" value="TM_PBP2"/>
    <property type="match status" value="1"/>
</dbReference>
<dbReference type="GO" id="GO:0005886">
    <property type="term" value="C:plasma membrane"/>
    <property type="evidence" value="ECO:0007669"/>
    <property type="project" value="UniProtKB-SubCell"/>
</dbReference>
<dbReference type="Gene3D" id="1.10.3720.10">
    <property type="entry name" value="MetI-like"/>
    <property type="match status" value="1"/>
</dbReference>
<keyword evidence="4 7" id="KW-0812">Transmembrane</keyword>
<dbReference type="PANTHER" id="PTHR43744">
    <property type="entry name" value="ABC TRANSPORTER PERMEASE PROTEIN MG189-RELATED-RELATED"/>
    <property type="match status" value="1"/>
</dbReference>
<dbReference type="SUPFAM" id="SSF161098">
    <property type="entry name" value="MetI-like"/>
    <property type="match status" value="1"/>
</dbReference>
<feature type="transmembrane region" description="Helical" evidence="7">
    <location>
        <begin position="120"/>
        <end position="140"/>
    </location>
</feature>
<gene>
    <name evidence="9" type="ORF">S01H1_75614</name>
</gene>
<proteinExistence type="predicted"/>
<dbReference type="GO" id="GO:0055085">
    <property type="term" value="P:transmembrane transport"/>
    <property type="evidence" value="ECO:0007669"/>
    <property type="project" value="InterPro"/>
</dbReference>
<evidence type="ECO:0000256" key="1">
    <source>
        <dbReference type="ARBA" id="ARBA00004651"/>
    </source>
</evidence>
<comment type="subcellular location">
    <subcellularLocation>
        <location evidence="1">Cell membrane</location>
        <topology evidence="1">Multi-pass membrane protein</topology>
    </subcellularLocation>
</comment>
<evidence type="ECO:0000313" key="9">
    <source>
        <dbReference type="EMBL" id="GAG50586.1"/>
    </source>
</evidence>
<evidence type="ECO:0000256" key="4">
    <source>
        <dbReference type="ARBA" id="ARBA00022692"/>
    </source>
</evidence>
<feature type="transmembrane region" description="Helical" evidence="7">
    <location>
        <begin position="152"/>
        <end position="174"/>
    </location>
</feature>
<evidence type="ECO:0000256" key="6">
    <source>
        <dbReference type="ARBA" id="ARBA00023136"/>
    </source>
</evidence>
<dbReference type="InterPro" id="IPR035906">
    <property type="entry name" value="MetI-like_sf"/>
</dbReference>
<feature type="transmembrane region" description="Helical" evidence="7">
    <location>
        <begin position="194"/>
        <end position="219"/>
    </location>
</feature>
<sequence length="237" mass="26495">ILYLALVRAEVSGRSVGRGFADLGWYYMLTVLSLIVLFPIYMILVRALSQPISYLSAGQPPYWVDPEWDVFRRAFTQGDLGRKMVTSGVVTVIIATAQVVTSVLAAYAFAFLRFPFKRTIFVLFMATLMLPIEVTLIANVETVRGFGWFNSYPGLTAPFLAAAFGTFLIRQGFMGIPDDLRDAAELDGYGHLGFLWNVAVPVTRPVIASFTVISFLAAWNQYLWPRAIVTREAWDTI</sequence>
<dbReference type="AlphaFoldDB" id="X0ZQS7"/>
<feature type="transmembrane region" description="Helical" evidence="7">
    <location>
        <begin position="25"/>
        <end position="44"/>
    </location>
</feature>
<protein>
    <recommendedName>
        <fullName evidence="8">ABC transmembrane type-1 domain-containing protein</fullName>
    </recommendedName>
</protein>
<dbReference type="EMBL" id="BARS01050682">
    <property type="protein sequence ID" value="GAG50586.1"/>
    <property type="molecule type" value="Genomic_DNA"/>
</dbReference>
<comment type="caution">
    <text evidence="9">The sequence shown here is derived from an EMBL/GenBank/DDBJ whole genome shotgun (WGS) entry which is preliminary data.</text>
</comment>
<name>X0ZQS7_9ZZZZ</name>
<evidence type="ECO:0000256" key="2">
    <source>
        <dbReference type="ARBA" id="ARBA00022448"/>
    </source>
</evidence>
<feature type="non-terminal residue" evidence="9">
    <location>
        <position position="237"/>
    </location>
</feature>
<accession>X0ZQS7</accession>
<keyword evidence="3" id="KW-1003">Cell membrane</keyword>
<dbReference type="PROSITE" id="PS50928">
    <property type="entry name" value="ABC_TM1"/>
    <property type="match status" value="1"/>
</dbReference>
<evidence type="ECO:0000256" key="3">
    <source>
        <dbReference type="ARBA" id="ARBA00022475"/>
    </source>
</evidence>
<reference evidence="9" key="1">
    <citation type="journal article" date="2014" name="Front. Microbiol.">
        <title>High frequency of phylogenetically diverse reductive dehalogenase-homologous genes in deep subseafloor sedimentary metagenomes.</title>
        <authorList>
            <person name="Kawai M."/>
            <person name="Futagami T."/>
            <person name="Toyoda A."/>
            <person name="Takaki Y."/>
            <person name="Nishi S."/>
            <person name="Hori S."/>
            <person name="Arai W."/>
            <person name="Tsubouchi T."/>
            <person name="Morono Y."/>
            <person name="Uchiyama I."/>
            <person name="Ito T."/>
            <person name="Fujiyama A."/>
            <person name="Inagaki F."/>
            <person name="Takami H."/>
        </authorList>
    </citation>
    <scope>NUCLEOTIDE SEQUENCE</scope>
    <source>
        <strain evidence="9">Expedition CK06-06</strain>
    </source>
</reference>
<feature type="transmembrane region" description="Helical" evidence="7">
    <location>
        <begin position="89"/>
        <end position="114"/>
    </location>
</feature>
<dbReference type="Pfam" id="PF00528">
    <property type="entry name" value="BPD_transp_1"/>
    <property type="match status" value="1"/>
</dbReference>
<feature type="domain" description="ABC transmembrane type-1" evidence="8">
    <location>
        <begin position="84"/>
        <end position="237"/>
    </location>
</feature>
<keyword evidence="2" id="KW-0813">Transport</keyword>
<evidence type="ECO:0000259" key="8">
    <source>
        <dbReference type="PROSITE" id="PS50928"/>
    </source>
</evidence>
<evidence type="ECO:0000256" key="5">
    <source>
        <dbReference type="ARBA" id="ARBA00022989"/>
    </source>
</evidence>
<organism evidence="9">
    <name type="scientific">marine sediment metagenome</name>
    <dbReference type="NCBI Taxonomy" id="412755"/>
    <lineage>
        <taxon>unclassified sequences</taxon>
        <taxon>metagenomes</taxon>
        <taxon>ecological metagenomes</taxon>
    </lineage>
</organism>
<keyword evidence="5 7" id="KW-1133">Transmembrane helix</keyword>
<dbReference type="PANTHER" id="PTHR43744:SF8">
    <property type="entry name" value="SN-GLYCEROL-3-PHOSPHATE TRANSPORT SYSTEM PERMEASE PROTEIN UGPE"/>
    <property type="match status" value="1"/>
</dbReference>
<keyword evidence="6 7" id="KW-0472">Membrane</keyword>
<feature type="non-terminal residue" evidence="9">
    <location>
        <position position="1"/>
    </location>
</feature>
<dbReference type="InterPro" id="IPR000515">
    <property type="entry name" value="MetI-like"/>
</dbReference>